<evidence type="ECO:0000313" key="3">
    <source>
        <dbReference type="Proteomes" id="UP000011083"/>
    </source>
</evidence>
<dbReference type="AlphaFoldDB" id="L8HG89"/>
<name>L8HG89_ACACF</name>
<sequence>MIAESIHVLSKAGQGKVVVAGLTGGEMDSFLQVAELLFKERVSDPQERECWQIHVDIVRLLQQESFDANDLEKLEKLTKRWKHLMVKFYGGVAERQRATSSKEDAVEEAVEEAVADGRDGGQRHDDERREATQLQISELQGRATLAGDTRLWEQRHLAAKMTAHRTNQINTERAILVKTHQKDAVIRHRAYAGLPRVSSVDGSWKEPYTLSVRGTTTSITRDRRRNLFDAVSRELGEGVQIADDITSHKSAHYYGHFLRPGDGIALRVPEDYPNIRFIIDNSRHAILDESETQCVVIGRISRLLRIACDNVVKAWVELELGDLRGVSDGFLEFRLSQRRFYLPFGWNGWTVAKRVHLVQQHAGLLYNHRVRWHLGDRWATPASGARPAAWSTTSAIGGAEHDQHDD</sequence>
<dbReference type="EMBL" id="KB007811">
    <property type="protein sequence ID" value="ELR24549.1"/>
    <property type="molecule type" value="Genomic_DNA"/>
</dbReference>
<organism evidence="2 3">
    <name type="scientific">Acanthamoeba castellanii (strain ATCC 30010 / Neff)</name>
    <dbReference type="NCBI Taxonomy" id="1257118"/>
    <lineage>
        <taxon>Eukaryota</taxon>
        <taxon>Amoebozoa</taxon>
        <taxon>Discosea</taxon>
        <taxon>Longamoebia</taxon>
        <taxon>Centramoebida</taxon>
        <taxon>Acanthamoebidae</taxon>
        <taxon>Acanthamoeba</taxon>
    </lineage>
</organism>
<proteinExistence type="predicted"/>
<evidence type="ECO:0000313" key="2">
    <source>
        <dbReference type="EMBL" id="ELR24549.1"/>
    </source>
</evidence>
<accession>L8HG89</accession>
<reference evidence="2 3" key="1">
    <citation type="journal article" date="2013" name="Genome Biol.">
        <title>Genome of Acanthamoeba castellanii highlights extensive lateral gene transfer and early evolution of tyrosine kinase signaling.</title>
        <authorList>
            <person name="Clarke M."/>
            <person name="Lohan A.J."/>
            <person name="Liu B."/>
            <person name="Lagkouvardos I."/>
            <person name="Roy S."/>
            <person name="Zafar N."/>
            <person name="Bertelli C."/>
            <person name="Schilde C."/>
            <person name="Kianianmomeni A."/>
            <person name="Burglin T.R."/>
            <person name="Frech C."/>
            <person name="Turcotte B."/>
            <person name="Kopec K.O."/>
            <person name="Synnott J.M."/>
            <person name="Choo C."/>
            <person name="Paponov I."/>
            <person name="Finkler A."/>
            <person name="Soon Heng Tan C."/>
            <person name="Hutchins A.P."/>
            <person name="Weinmeier T."/>
            <person name="Rattei T."/>
            <person name="Chu J.S."/>
            <person name="Gimenez G."/>
            <person name="Irimia M."/>
            <person name="Rigden D.J."/>
            <person name="Fitzpatrick D.A."/>
            <person name="Lorenzo-Morales J."/>
            <person name="Bateman A."/>
            <person name="Chiu C.H."/>
            <person name="Tang P."/>
            <person name="Hegemann P."/>
            <person name="Fromm H."/>
            <person name="Raoult D."/>
            <person name="Greub G."/>
            <person name="Miranda-Saavedra D."/>
            <person name="Chen N."/>
            <person name="Nash P."/>
            <person name="Ginger M.L."/>
            <person name="Horn M."/>
            <person name="Schaap P."/>
            <person name="Caler L."/>
            <person name="Loftus B."/>
        </authorList>
    </citation>
    <scope>NUCLEOTIDE SEQUENCE [LARGE SCALE GENOMIC DNA]</scope>
    <source>
        <strain evidence="2 3">Neff</strain>
    </source>
</reference>
<protein>
    <submittedName>
        <fullName evidence="2">Uncharacterized protein</fullName>
    </submittedName>
</protein>
<dbReference type="Proteomes" id="UP000011083">
    <property type="component" value="Unassembled WGS sequence"/>
</dbReference>
<keyword evidence="3" id="KW-1185">Reference proteome</keyword>
<gene>
    <name evidence="2" type="ORF">ACA1_171220</name>
</gene>
<dbReference type="VEuPathDB" id="AmoebaDB:ACA1_171220"/>
<dbReference type="RefSeq" id="XP_004356449.1">
    <property type="nucleotide sequence ID" value="XM_004356396.1"/>
</dbReference>
<feature type="region of interest" description="Disordered" evidence="1">
    <location>
        <begin position="381"/>
        <end position="406"/>
    </location>
</feature>
<dbReference type="GeneID" id="14925569"/>
<evidence type="ECO:0000256" key="1">
    <source>
        <dbReference type="SAM" id="MobiDB-lite"/>
    </source>
</evidence>
<dbReference type="KEGG" id="acan:ACA1_171220"/>